<dbReference type="EC" id="2.1.2.10" evidence="7"/>
<sequence>MRTQAQAVVIGGGVIGCSILYHLTKLGWSDVVMLERDELTSGSTWHAAANIHGLHDSANISRLQHYTMRLYDELESETGQSCGVFRPGSLYLAQTENREHQLKLQAAKAKLYGMNFHEISRDEAERLHPLVNFDGIRTIMWEPDGGNVDPSGVTNAYAVGARQRGAEINRFTPVIGTEQQLDGSWIVKTTKGDIHTQWVINAAGLWGREVAKLAGIEVPLQPTEHQYFVTETIAEIAAMDRRLPSVADRDGEYYLRQEGQGLLVGAYEKDMRFWAENGTPLDFAHDLFPDDLERIEDNMMRAIDRVPAVGTAGIKRVINGPMIWSPDSNVILGPVPELRNYFMCGGIIPGFSQSAGMGLMVAQWIIEGEMQYDMFPWDVARFGHWANNPDFVKAKVQDVYAHRFAIHFPNEERAAGRPLRTRPVYELQKDMGAVFGLNYGWEHPLWFAKDPGTVDTNGFTRQNWWGPVGEESRMLRDRAGIIDISNFAKYRVKGAGAEDWLNAVFANNMPKTVGRSCLTPLIGVRGGIAGDATVTRVAEDEFYVISSGMAERYHKRFFDMVPLPEGTTFESLTDTMCGFNIAGPKSRDLLQRLTNTSLATEDFPFMRSQWIDIAGVRALALRVSFTGDLGWELHCAVEDQQRLYEALLEAGKAFDAGPVGGRALMSLRVEKGYGSWSREYSPEYWPQEVGFERLCKMDKEFLNKDAVAEVMKNAPRETLVLLHLDEADVTASNADATGGEPIFKDGVGIGRVTSGAYGYSLGMSLALGYVKNAVPGDQVEVMVLGQPHKAVILDKPPFDPDGDRLRA</sequence>
<dbReference type="SUPFAM" id="SSF51905">
    <property type="entry name" value="FAD/NAD(P)-binding domain"/>
    <property type="match status" value="1"/>
</dbReference>
<dbReference type="GO" id="GO:0008168">
    <property type="term" value="F:methyltransferase activity"/>
    <property type="evidence" value="ECO:0007669"/>
    <property type="project" value="UniProtKB-KW"/>
</dbReference>
<evidence type="ECO:0000256" key="1">
    <source>
        <dbReference type="ARBA" id="ARBA00008609"/>
    </source>
</evidence>
<dbReference type="GO" id="GO:0016491">
    <property type="term" value="F:oxidoreductase activity"/>
    <property type="evidence" value="ECO:0007669"/>
    <property type="project" value="UniProtKB-KW"/>
</dbReference>
<dbReference type="Pfam" id="PF01266">
    <property type="entry name" value="DAO"/>
    <property type="match status" value="1"/>
</dbReference>
<dbReference type="PROSITE" id="PS51257">
    <property type="entry name" value="PROKAR_LIPOPROTEIN"/>
    <property type="match status" value="1"/>
</dbReference>
<keyword evidence="7" id="KW-0808">Transferase</keyword>
<dbReference type="Gene3D" id="3.50.50.60">
    <property type="entry name" value="FAD/NAD(P)-binding domain"/>
    <property type="match status" value="1"/>
</dbReference>
<dbReference type="Proteomes" id="UP000051870">
    <property type="component" value="Unassembled WGS sequence"/>
</dbReference>
<dbReference type="Pfam" id="PF16350">
    <property type="entry name" value="FAO_M"/>
    <property type="match status" value="1"/>
</dbReference>
<protein>
    <submittedName>
        <fullName evidence="7">Aminomethyltransferase</fullName>
        <ecNumber evidence="7">2.1.2.10</ecNumber>
    </submittedName>
</protein>
<dbReference type="PANTHER" id="PTHR43757:SF2">
    <property type="entry name" value="AMINOMETHYLTRANSFERASE, MITOCHONDRIAL"/>
    <property type="match status" value="1"/>
</dbReference>
<dbReference type="InterPro" id="IPR028896">
    <property type="entry name" value="GcvT/YgfZ/DmdA"/>
</dbReference>
<dbReference type="Gene3D" id="3.30.70.1400">
    <property type="entry name" value="Aminomethyltransferase beta-barrel domains"/>
    <property type="match status" value="1"/>
</dbReference>
<comment type="similarity">
    <text evidence="1">Belongs to the GcvT family.</text>
</comment>
<dbReference type="Gene3D" id="3.30.9.10">
    <property type="entry name" value="D-Amino Acid Oxidase, subunit A, domain 2"/>
    <property type="match status" value="1"/>
</dbReference>
<dbReference type="Gene3D" id="3.30.1360.120">
    <property type="entry name" value="Probable tRNA modification gtpase trme, domain 1"/>
    <property type="match status" value="1"/>
</dbReference>
<evidence type="ECO:0000313" key="7">
    <source>
        <dbReference type="EMBL" id="CUJ95567.1"/>
    </source>
</evidence>
<feature type="domain" description="FAD dependent oxidoreductase central" evidence="6">
    <location>
        <begin position="367"/>
        <end position="421"/>
    </location>
</feature>
<organism evidence="7 8">
    <name type="scientific">Shimia thalassica</name>
    <dbReference type="NCBI Taxonomy" id="1715693"/>
    <lineage>
        <taxon>Bacteria</taxon>
        <taxon>Pseudomonadati</taxon>
        <taxon>Pseudomonadota</taxon>
        <taxon>Alphaproteobacteria</taxon>
        <taxon>Rhodobacterales</taxon>
        <taxon>Roseobacteraceae</taxon>
    </lineage>
</organism>
<dbReference type="PANTHER" id="PTHR43757">
    <property type="entry name" value="AMINOMETHYLTRANSFERASE"/>
    <property type="match status" value="1"/>
</dbReference>
<dbReference type="Pfam" id="PF01571">
    <property type="entry name" value="GCV_T"/>
    <property type="match status" value="1"/>
</dbReference>
<evidence type="ECO:0000259" key="5">
    <source>
        <dbReference type="Pfam" id="PF08669"/>
    </source>
</evidence>
<dbReference type="InterPro" id="IPR006076">
    <property type="entry name" value="FAD-dep_OxRdtase"/>
</dbReference>
<gene>
    <name evidence="7" type="primary">gcvT_9</name>
    <name evidence="7" type="ORF">PH7735_01885</name>
</gene>
<dbReference type="SUPFAM" id="SSF54373">
    <property type="entry name" value="FAD-linked reductases, C-terminal domain"/>
    <property type="match status" value="1"/>
</dbReference>
<dbReference type="InterPro" id="IPR027266">
    <property type="entry name" value="TrmE/GcvT-like"/>
</dbReference>
<dbReference type="InterPro" id="IPR036188">
    <property type="entry name" value="FAD/NAD-bd_sf"/>
</dbReference>
<proteinExistence type="inferred from homology"/>
<evidence type="ECO:0000259" key="4">
    <source>
        <dbReference type="Pfam" id="PF01571"/>
    </source>
</evidence>
<dbReference type="Gene3D" id="2.40.30.110">
    <property type="entry name" value="Aminomethyltransferase beta-barrel domains"/>
    <property type="match status" value="1"/>
</dbReference>
<evidence type="ECO:0000313" key="8">
    <source>
        <dbReference type="Proteomes" id="UP000051870"/>
    </source>
</evidence>
<evidence type="ECO:0000259" key="3">
    <source>
        <dbReference type="Pfam" id="PF01266"/>
    </source>
</evidence>
<keyword evidence="8" id="KW-1185">Reference proteome</keyword>
<dbReference type="SUPFAM" id="SSF103025">
    <property type="entry name" value="Folate-binding domain"/>
    <property type="match status" value="1"/>
</dbReference>
<dbReference type="RefSeq" id="WP_058310963.1">
    <property type="nucleotide sequence ID" value="NZ_CYTW01000001.1"/>
</dbReference>
<keyword evidence="7" id="KW-0489">Methyltransferase</keyword>
<dbReference type="GeneID" id="83880923"/>
<dbReference type="SUPFAM" id="SSF101790">
    <property type="entry name" value="Aminomethyltransferase beta-barrel domain"/>
    <property type="match status" value="1"/>
</dbReference>
<dbReference type="Pfam" id="PF08669">
    <property type="entry name" value="GCV_T_C"/>
    <property type="match status" value="1"/>
</dbReference>
<reference evidence="8" key="1">
    <citation type="submission" date="2015-09" db="EMBL/GenBank/DDBJ databases">
        <authorList>
            <person name="Rodrigo-Torres Lidia"/>
            <person name="Arahal R.David."/>
        </authorList>
    </citation>
    <scope>NUCLEOTIDE SEQUENCE [LARGE SCALE GENOMIC DNA]</scope>
    <source>
        <strain evidence="8">CECT 7735</strain>
    </source>
</reference>
<dbReference type="InterPro" id="IPR006222">
    <property type="entry name" value="GCVT_N"/>
</dbReference>
<feature type="domain" description="Aminomethyltransferase C-terminal" evidence="5">
    <location>
        <begin position="733"/>
        <end position="799"/>
    </location>
</feature>
<dbReference type="InterPro" id="IPR032503">
    <property type="entry name" value="FAO_M"/>
</dbReference>
<dbReference type="STRING" id="1715693.PH7735_01885"/>
<evidence type="ECO:0000256" key="2">
    <source>
        <dbReference type="ARBA" id="ARBA00023002"/>
    </source>
</evidence>
<name>A0A0P1I7L8_9RHOB</name>
<dbReference type="InterPro" id="IPR029043">
    <property type="entry name" value="GcvT/YgfZ_C"/>
</dbReference>
<feature type="domain" description="FAD dependent oxidoreductase" evidence="3">
    <location>
        <begin position="7"/>
        <end position="364"/>
    </location>
</feature>
<dbReference type="InterPro" id="IPR013977">
    <property type="entry name" value="GcvT_C"/>
</dbReference>
<evidence type="ECO:0000259" key="6">
    <source>
        <dbReference type="Pfam" id="PF16350"/>
    </source>
</evidence>
<dbReference type="EMBL" id="CYTW01000001">
    <property type="protein sequence ID" value="CUJ95567.1"/>
    <property type="molecule type" value="Genomic_DNA"/>
</dbReference>
<dbReference type="GO" id="GO:0004047">
    <property type="term" value="F:aminomethyltransferase activity"/>
    <property type="evidence" value="ECO:0007669"/>
    <property type="project" value="UniProtKB-EC"/>
</dbReference>
<dbReference type="AlphaFoldDB" id="A0A0P1I7L8"/>
<dbReference type="GO" id="GO:0032259">
    <property type="term" value="P:methylation"/>
    <property type="evidence" value="ECO:0007669"/>
    <property type="project" value="UniProtKB-KW"/>
</dbReference>
<feature type="domain" description="GCVT N-terminal" evidence="4">
    <location>
        <begin position="425"/>
        <end position="699"/>
    </location>
</feature>
<accession>A0A0P1I7L8</accession>
<keyword evidence="2" id="KW-0560">Oxidoreductase</keyword>